<dbReference type="SUPFAM" id="SSF52540">
    <property type="entry name" value="P-loop containing nucleoside triphosphate hydrolases"/>
    <property type="match status" value="1"/>
</dbReference>
<protein>
    <submittedName>
        <fullName evidence="1">Uncharacterized protein</fullName>
    </submittedName>
</protein>
<gene>
    <name evidence="1" type="ORF">A3B40_02760</name>
</gene>
<accession>A0A1F7IPW2</accession>
<dbReference type="EMBL" id="MGAI01000009">
    <property type="protein sequence ID" value="OGK45400.1"/>
    <property type="molecule type" value="Genomic_DNA"/>
</dbReference>
<sequence length="360" mass="40204">MALENRLIPITQFQPHFKDQAENPFASLQVLPHITAHPYFPPALDAIRERTKAQRSKGLLTLDELVEVDPRDPLIAGQIIQTTLIVREQISQLQAEDRGGIIMVMGGMGAGKTTAILRTAQLLNQEKIPNKIFCNSGELGRFNNQSEDTVKSADGLSMPVATTDRLTEIEANPKDVMFLVEALFQLYQEGNFDEKGFEHLLELANSGTILVIDSLAYFSTTAPVPMVVEFLTRLAGIDITFSNNFLFAKCSLDPERLAVYNYPLYRQKDGEINLCPPTTSILEVTDTADPKPGGFGFLPVSEVEYLKIAREFDPDFQPADDSIFWQTPTYFPLQEALENNSRSALPELLAAKFSFLRQSR</sequence>
<organism evidence="1 2">
    <name type="scientific">Candidatus Roizmanbacteria bacterium RIFCSPLOWO2_01_FULL_37_16</name>
    <dbReference type="NCBI Taxonomy" id="1802058"/>
    <lineage>
        <taxon>Bacteria</taxon>
        <taxon>Candidatus Roizmaniibacteriota</taxon>
    </lineage>
</organism>
<evidence type="ECO:0000313" key="1">
    <source>
        <dbReference type="EMBL" id="OGK45400.1"/>
    </source>
</evidence>
<comment type="caution">
    <text evidence="1">The sequence shown here is derived from an EMBL/GenBank/DDBJ whole genome shotgun (WGS) entry which is preliminary data.</text>
</comment>
<proteinExistence type="predicted"/>
<dbReference type="Proteomes" id="UP000178040">
    <property type="component" value="Unassembled WGS sequence"/>
</dbReference>
<dbReference type="AlphaFoldDB" id="A0A1F7IPW2"/>
<evidence type="ECO:0000313" key="2">
    <source>
        <dbReference type="Proteomes" id="UP000178040"/>
    </source>
</evidence>
<name>A0A1F7IPW2_9BACT</name>
<dbReference type="Gene3D" id="3.40.50.300">
    <property type="entry name" value="P-loop containing nucleotide triphosphate hydrolases"/>
    <property type="match status" value="1"/>
</dbReference>
<reference evidence="1 2" key="1">
    <citation type="journal article" date="2016" name="Nat. Commun.">
        <title>Thousands of microbial genomes shed light on interconnected biogeochemical processes in an aquifer system.</title>
        <authorList>
            <person name="Anantharaman K."/>
            <person name="Brown C.T."/>
            <person name="Hug L.A."/>
            <person name="Sharon I."/>
            <person name="Castelle C.J."/>
            <person name="Probst A.J."/>
            <person name="Thomas B.C."/>
            <person name="Singh A."/>
            <person name="Wilkins M.J."/>
            <person name="Karaoz U."/>
            <person name="Brodie E.L."/>
            <person name="Williams K.H."/>
            <person name="Hubbard S.S."/>
            <person name="Banfield J.F."/>
        </authorList>
    </citation>
    <scope>NUCLEOTIDE SEQUENCE [LARGE SCALE GENOMIC DNA]</scope>
</reference>
<dbReference type="InterPro" id="IPR027417">
    <property type="entry name" value="P-loop_NTPase"/>
</dbReference>